<accession>A0A0L0MZ79</accession>
<evidence type="ECO:0000313" key="1">
    <source>
        <dbReference type="EMBL" id="KND87198.1"/>
    </source>
</evidence>
<dbReference type="EMBL" id="LFRF01000040">
    <property type="protein sequence ID" value="KND87198.1"/>
    <property type="molecule type" value="Genomic_DNA"/>
</dbReference>
<evidence type="ECO:0000313" key="2">
    <source>
        <dbReference type="Proteomes" id="UP000036947"/>
    </source>
</evidence>
<comment type="caution">
    <text evidence="1">The sequence shown here is derived from an EMBL/GenBank/DDBJ whole genome shotgun (WGS) entry which is preliminary data.</text>
</comment>
<keyword evidence="2" id="KW-1185">Reference proteome</keyword>
<organism evidence="1 2">
    <name type="scientific">Tolypocladium ophioglossoides (strain CBS 100239)</name>
    <name type="common">Snaketongue truffleclub</name>
    <name type="synonym">Elaphocordyceps ophioglossoides</name>
    <dbReference type="NCBI Taxonomy" id="1163406"/>
    <lineage>
        <taxon>Eukaryota</taxon>
        <taxon>Fungi</taxon>
        <taxon>Dikarya</taxon>
        <taxon>Ascomycota</taxon>
        <taxon>Pezizomycotina</taxon>
        <taxon>Sordariomycetes</taxon>
        <taxon>Hypocreomycetidae</taxon>
        <taxon>Hypocreales</taxon>
        <taxon>Ophiocordycipitaceae</taxon>
        <taxon>Tolypocladium</taxon>
    </lineage>
</organism>
<gene>
    <name evidence="1" type="ORF">TOPH_08182</name>
</gene>
<dbReference type="OrthoDB" id="4915202at2759"/>
<name>A0A0L0MZ79_TOLOC</name>
<reference evidence="1 2" key="1">
    <citation type="journal article" date="2015" name="BMC Genomics">
        <title>The genome of the truffle-parasite Tolypocladium ophioglossoides and the evolution of antifungal peptaibiotics.</title>
        <authorList>
            <person name="Quandt C.A."/>
            <person name="Bushley K.E."/>
            <person name="Spatafora J.W."/>
        </authorList>
    </citation>
    <scope>NUCLEOTIDE SEQUENCE [LARGE SCALE GENOMIC DNA]</scope>
    <source>
        <strain evidence="1 2">CBS 100239</strain>
    </source>
</reference>
<dbReference type="AlphaFoldDB" id="A0A0L0MZ79"/>
<dbReference type="Proteomes" id="UP000036947">
    <property type="component" value="Unassembled WGS sequence"/>
</dbReference>
<protein>
    <submittedName>
        <fullName evidence="1">Uncharacterized protein</fullName>
    </submittedName>
</protein>
<sequence>MSVADDTYIDDDWPTMPDGSEFDGKELLALVRSGKSPFHGAWDVNLLIREIEENLGAQVIEIPAVTNGSNNYGLHMKLSNRPDIVARLARGDVNMPNFDGFPIDSQVDNVKFEAAAYELLHPEPSILVSRSLYYRVPVQLDGPKLPPPRKYHRPSACLAQSGRIRAALFNFNLPLDFATSWFLKRLFKHKPESLPIPVAPTREFFIALFTSKIKATIRNKGDMIGWESDENTVGPIAAAAKQSLLRLISHIMPTDDD</sequence>
<proteinExistence type="predicted"/>